<dbReference type="EMBL" id="MG700550">
    <property type="protein sequence ID" value="AVI43730.1"/>
    <property type="molecule type" value="Genomic_DNA"/>
</dbReference>
<protein>
    <submittedName>
        <fullName evidence="2">Uncharacterized protein</fullName>
    </submittedName>
</protein>
<name>A0A2P1BPR2_KLEPN</name>
<organism evidence="2">
    <name type="scientific">Klebsiella pneumoniae</name>
    <dbReference type="NCBI Taxonomy" id="573"/>
    <lineage>
        <taxon>Bacteria</taxon>
        <taxon>Pseudomonadati</taxon>
        <taxon>Pseudomonadota</taxon>
        <taxon>Gammaproteobacteria</taxon>
        <taxon>Enterobacterales</taxon>
        <taxon>Enterobacteriaceae</taxon>
        <taxon>Klebsiella/Raoultella group</taxon>
        <taxon>Klebsiella</taxon>
        <taxon>Klebsiella pneumoniae complex</taxon>
    </lineage>
</organism>
<proteinExistence type="predicted"/>
<evidence type="ECO:0000256" key="1">
    <source>
        <dbReference type="SAM" id="MobiDB-lite"/>
    </source>
</evidence>
<reference evidence="2" key="1">
    <citation type="submission" date="2017-12" db="EMBL/GenBank/DDBJ databases">
        <title>Insights into the successfully spreading KPC-encoding IncII plasmids.</title>
        <authorList>
            <person name="Brandt C."/>
            <person name="Pletz M.W."/>
            <person name="Makarewicz O."/>
        </authorList>
    </citation>
    <scope>NUCLEOTIDE SEQUENCE</scope>
    <source>
        <strain evidence="2">St015788/2</strain>
        <plasmid evidence="2">pUJ-84KPC</plasmid>
    </source>
</reference>
<evidence type="ECO:0000313" key="2">
    <source>
        <dbReference type="EMBL" id="AVI43730.1"/>
    </source>
</evidence>
<feature type="region of interest" description="Disordered" evidence="1">
    <location>
        <begin position="54"/>
        <end position="87"/>
    </location>
</feature>
<sequence>MAFHQPRRRGMRTVSAERVWIPYACSALTVLGDSHWSMLSLIWGFGAGSVGKSRIARSTAPARPCRSSGRAGTRRPDPAGGGCWRKR</sequence>
<keyword evidence="2" id="KW-0614">Plasmid</keyword>
<dbReference type="AlphaFoldDB" id="A0A2P1BPR2"/>
<geneLocation type="plasmid" evidence="2">
    <name>pUJ-84KPC</name>
</geneLocation>
<accession>A0A2P1BPR2</accession>